<dbReference type="Proteomes" id="UP001140949">
    <property type="component" value="Unassembled WGS sequence"/>
</dbReference>
<evidence type="ECO:0000256" key="1">
    <source>
        <dbReference type="SAM" id="MobiDB-lite"/>
    </source>
</evidence>
<feature type="region of interest" description="Disordered" evidence="1">
    <location>
        <begin position="183"/>
        <end position="243"/>
    </location>
</feature>
<organism evidence="3 4">
    <name type="scientific">Iris pallida</name>
    <name type="common">Sweet iris</name>
    <dbReference type="NCBI Taxonomy" id="29817"/>
    <lineage>
        <taxon>Eukaryota</taxon>
        <taxon>Viridiplantae</taxon>
        <taxon>Streptophyta</taxon>
        <taxon>Embryophyta</taxon>
        <taxon>Tracheophyta</taxon>
        <taxon>Spermatophyta</taxon>
        <taxon>Magnoliopsida</taxon>
        <taxon>Liliopsida</taxon>
        <taxon>Asparagales</taxon>
        <taxon>Iridaceae</taxon>
        <taxon>Iridoideae</taxon>
        <taxon>Irideae</taxon>
        <taxon>Iris</taxon>
    </lineage>
</organism>
<feature type="compositionally biased region" description="Acidic residues" evidence="1">
    <location>
        <begin position="205"/>
        <end position="222"/>
    </location>
</feature>
<feature type="compositionally biased region" description="Acidic residues" evidence="1">
    <location>
        <begin position="186"/>
        <end position="199"/>
    </location>
</feature>
<evidence type="ECO:0000259" key="2">
    <source>
        <dbReference type="Pfam" id="PF09747"/>
    </source>
</evidence>
<reference evidence="3" key="1">
    <citation type="journal article" date="2023" name="GigaByte">
        <title>Genome assembly of the bearded iris, Iris pallida Lam.</title>
        <authorList>
            <person name="Bruccoleri R.E."/>
            <person name="Oakeley E.J."/>
            <person name="Faust A.M.E."/>
            <person name="Altorfer M."/>
            <person name="Dessus-Babus S."/>
            <person name="Burckhardt D."/>
            <person name="Oertli M."/>
            <person name="Naumann U."/>
            <person name="Petersen F."/>
            <person name="Wong J."/>
        </authorList>
    </citation>
    <scope>NUCLEOTIDE SEQUENCE</scope>
    <source>
        <strain evidence="3">GSM-AAB239-AS_SAM_17_03QT</strain>
    </source>
</reference>
<dbReference type="Pfam" id="PF09747">
    <property type="entry name" value="CCD97-like_C"/>
    <property type="match status" value="1"/>
</dbReference>
<dbReference type="PANTHER" id="PTHR31840">
    <property type="entry name" value="COILED-COIL DOMAIN-CONTAINING PROTEIN 97"/>
    <property type="match status" value="1"/>
</dbReference>
<proteinExistence type="predicted"/>
<dbReference type="InterPro" id="IPR040233">
    <property type="entry name" value="CCD97-like_C"/>
</dbReference>
<keyword evidence="4" id="KW-1185">Reference proteome</keyword>
<gene>
    <name evidence="3" type="ORF">M6B38_170270</name>
</gene>
<name>A0AAX6ETX3_IRIPA</name>
<dbReference type="EMBL" id="JANAVB010033820">
    <property type="protein sequence ID" value="KAJ6807463.1"/>
    <property type="molecule type" value="Genomic_DNA"/>
</dbReference>
<comment type="caution">
    <text evidence="3">The sequence shown here is derived from an EMBL/GenBank/DDBJ whole genome shotgun (WGS) entry which is preliminary data.</text>
</comment>
<evidence type="ECO:0000313" key="3">
    <source>
        <dbReference type="EMBL" id="KAJ6807463.1"/>
    </source>
</evidence>
<evidence type="ECO:0000313" key="4">
    <source>
        <dbReference type="Proteomes" id="UP001140949"/>
    </source>
</evidence>
<reference evidence="3" key="2">
    <citation type="submission" date="2023-04" db="EMBL/GenBank/DDBJ databases">
        <authorList>
            <person name="Bruccoleri R.E."/>
            <person name="Oakeley E.J."/>
            <person name="Faust A.-M."/>
            <person name="Dessus-Babus S."/>
            <person name="Altorfer M."/>
            <person name="Burckhardt D."/>
            <person name="Oertli M."/>
            <person name="Naumann U."/>
            <person name="Petersen F."/>
            <person name="Wong J."/>
        </authorList>
    </citation>
    <scope>NUCLEOTIDE SEQUENCE</scope>
    <source>
        <strain evidence="3">GSM-AAB239-AS_SAM_17_03QT</strain>
        <tissue evidence="3">Leaf</tissue>
    </source>
</reference>
<accession>A0AAX6ETX3</accession>
<dbReference type="AlphaFoldDB" id="A0AAX6ETX3"/>
<dbReference type="InterPro" id="IPR018613">
    <property type="entry name" value="Ccdc97-like"/>
</dbReference>
<protein>
    <submittedName>
        <fullName evidence="3">Coiled-coil domain-containing protein 97</fullName>
    </submittedName>
</protein>
<dbReference type="PANTHER" id="PTHR31840:SF1">
    <property type="entry name" value="COILED-COIL DOMAIN-CONTAINING PROTEIN 97"/>
    <property type="match status" value="1"/>
</dbReference>
<sequence length="313" mass="36765">MEPTDMESIAGRLSTVADLYFPGSIHQHPPPSPSRLKPLLLDLLRRDPSLFLERYGSHLTPDELLPFRSLPHRSYELTFHLSRLEGRGSPSSATVKNRRRAWIAEREREGEYFSEEAMREREPWMHYDMVGRFQDPAGRGMPRPGERWSETLMRRWEEAELVERIRGEQERLGIERKDWVGAKVVEEEEEDEEEMEEIETSSNEEKEEMETEKEEEEEEDESALPKENGDNEPIDGAHGTGTVTVMKPFKPLISEEEMQDQLDQFTHIMQQKFLAGEDTEHLDYSKIDNDERLDDHWLKEANLDAEEKYFDED</sequence>
<feature type="domain" description="CCD97-like C-terminal" evidence="2">
    <location>
        <begin position="97"/>
        <end position="313"/>
    </location>
</feature>